<dbReference type="Gene3D" id="3.40.50.1000">
    <property type="entry name" value="HAD superfamily/HAD-like"/>
    <property type="match status" value="1"/>
</dbReference>
<dbReference type="NCBIfam" id="TIGR01489">
    <property type="entry name" value="DKMTPPase-SF"/>
    <property type="match status" value="1"/>
</dbReference>
<dbReference type="OrthoDB" id="9804940at2"/>
<sequence length="215" mass="24843">MGEKLIIFMDFDGTISREDVCNKMAARYAGRDWEEINRLWEEGGITTGECASRILSSMEVGAAELEAFFQAQEVDPGFSPFLDWVQKNQHLPIILSDGYDRYIKSILRGQGWEIEFYANKLYWDDAWRMESPYLDEECFKCGVCKSKIIQERSLPGYLTVYIGDGYSDFCPAASCDIVFAKNELAGYCQKEGLTYYPYRDFHDILQQLPRIVSRM</sequence>
<evidence type="ECO:0000313" key="3">
    <source>
        <dbReference type="Proteomes" id="UP000001968"/>
    </source>
</evidence>
<dbReference type="InterPro" id="IPR023214">
    <property type="entry name" value="HAD_sf"/>
</dbReference>
<organism evidence="2 3">
    <name type="scientific">Syntrophomonas wolfei subsp. wolfei (strain DSM 2245B / Goettingen)</name>
    <dbReference type="NCBI Taxonomy" id="335541"/>
    <lineage>
        <taxon>Bacteria</taxon>
        <taxon>Bacillati</taxon>
        <taxon>Bacillota</taxon>
        <taxon>Clostridia</taxon>
        <taxon>Eubacteriales</taxon>
        <taxon>Syntrophomonadaceae</taxon>
        <taxon>Syntrophomonas</taxon>
    </lineage>
</organism>
<evidence type="ECO:0000313" key="2">
    <source>
        <dbReference type="EMBL" id="ABI67969.1"/>
    </source>
</evidence>
<dbReference type="EMBL" id="CP000448">
    <property type="protein sequence ID" value="ABI67969.1"/>
    <property type="molecule type" value="Genomic_DNA"/>
</dbReference>
<dbReference type="Pfam" id="PF12710">
    <property type="entry name" value="HAD"/>
    <property type="match status" value="1"/>
</dbReference>
<dbReference type="InterPro" id="IPR050849">
    <property type="entry name" value="HAD-like_hydrolase_phosphatase"/>
</dbReference>
<dbReference type="HOGENOM" id="CLU_058495_2_0_9"/>
<dbReference type="AlphaFoldDB" id="Q0AZ85"/>
<dbReference type="STRING" id="335541.Swol_0642"/>
<dbReference type="PANTHER" id="PTHR28181:SF2">
    <property type="entry name" value="PHOSPHORIC MONOESTER HYDROLASE"/>
    <property type="match status" value="1"/>
</dbReference>
<dbReference type="GO" id="GO:0016791">
    <property type="term" value="F:phosphatase activity"/>
    <property type="evidence" value="ECO:0007669"/>
    <property type="project" value="InterPro"/>
</dbReference>
<reference evidence="3" key="1">
    <citation type="journal article" date="2010" name="Environ. Microbiol.">
        <title>The genome of Syntrophomonas wolfei: new insights into syntrophic metabolism and biohydrogen production.</title>
        <authorList>
            <person name="Sieber J.R."/>
            <person name="Sims D.R."/>
            <person name="Han C."/>
            <person name="Kim E."/>
            <person name="Lykidis A."/>
            <person name="Lapidus A.L."/>
            <person name="McDonnald E."/>
            <person name="Rohlin L."/>
            <person name="Culley D.E."/>
            <person name="Gunsalus R."/>
            <person name="McInerney M.J."/>
        </authorList>
    </citation>
    <scope>NUCLEOTIDE SEQUENCE [LARGE SCALE GENOMIC DNA]</scope>
    <source>
        <strain evidence="3">DSM 2245B / Goettingen</strain>
    </source>
</reference>
<protein>
    <submittedName>
        <fullName evidence="2">Phosphoserine phosphatase</fullName>
    </submittedName>
</protein>
<keyword evidence="1" id="KW-0378">Hydrolase</keyword>
<accession>Q0AZ85</accession>
<gene>
    <name evidence="2" type="ordered locus">Swol_0642</name>
</gene>
<evidence type="ECO:0000256" key="1">
    <source>
        <dbReference type="ARBA" id="ARBA00022801"/>
    </source>
</evidence>
<dbReference type="InterPro" id="IPR006384">
    <property type="entry name" value="HAD_hydro_PyrdxlP_Pase-like"/>
</dbReference>
<dbReference type="InterPro" id="IPR036412">
    <property type="entry name" value="HAD-like_sf"/>
</dbReference>
<dbReference type="PANTHER" id="PTHR28181">
    <property type="entry name" value="UPF0655 PROTEIN YCR015C"/>
    <property type="match status" value="1"/>
</dbReference>
<dbReference type="Proteomes" id="UP000001968">
    <property type="component" value="Chromosome"/>
</dbReference>
<dbReference type="KEGG" id="swo:Swol_0642"/>
<proteinExistence type="predicted"/>
<name>Q0AZ85_SYNWW</name>
<dbReference type="Gene3D" id="3.90.1470.20">
    <property type="match status" value="1"/>
</dbReference>
<dbReference type="SUPFAM" id="SSF56784">
    <property type="entry name" value="HAD-like"/>
    <property type="match status" value="1"/>
</dbReference>
<dbReference type="eggNOG" id="COG4359">
    <property type="taxonomic scope" value="Bacteria"/>
</dbReference>
<dbReference type="NCBIfam" id="TIGR01488">
    <property type="entry name" value="HAD-SF-IB"/>
    <property type="match status" value="1"/>
</dbReference>
<keyword evidence="3" id="KW-1185">Reference proteome</keyword>